<feature type="compositionally biased region" description="Basic and acidic residues" evidence="1">
    <location>
        <begin position="31"/>
        <end position="40"/>
    </location>
</feature>
<name>A0AA36ITU5_9DINO</name>
<evidence type="ECO:0000256" key="2">
    <source>
        <dbReference type="SAM" id="Phobius"/>
    </source>
</evidence>
<feature type="transmembrane region" description="Helical" evidence="2">
    <location>
        <begin position="974"/>
        <end position="995"/>
    </location>
</feature>
<sequence>MADAEDDEDVDFPDTVQAYAALGTESGDSDSESKTEQRPEAVRNLMLKMSVLKNRMASLDLDSDDSQGEAAEGCLGTAEDRVYLAGMLKRFARDDLADDGDAVEAAIRMHISTVSMVKKWFYCILTCGCWIFFRPHDDTGVLILTKKGRVITYGKRQQADPTSVGGFLFKILLIALVICFGVMVFSLTIAGSGMEGLFWLDSIDFRTVGFVTLTVALVLLLLYLYSHRPRPDCGTSYRQHFAVNDLCAGVYAREDYGGCCGRRKSGRLKLAFTKFFPDEVSLARDLPRSAPNCNAVGPCAALPTAMAGDSAAVLQEQSRQAEEKIKHGGGATGIGHKTATFLAVLGTLGALYEYLAMLNHSVSLTPSCMFKVKGCSWKVDNTAFLGKIARVEGTLLPSDPLAANCDPNNNYCDHFWQSSSFCSPELGSYVKAMVALPCEELPVLFDILKPEHVFAHGVASQDVKYVVQDGAMVMAIPTPRNPMGGRYHVKPGLVLKSIGASDSETNALLAQRGAVDFDQVMAECESGPTGIIEVVLEEEPDVEPLFHEDCQQLQESCLAETWSPETNGWWPPNRWIDLRYERALCFYSSLPVWFTNGGKKIWRDIGGKDIYGKGLACHGEPLHNAATPTLAACQELCETTYGCNYIFHTQHPTMALNQTCLLYADCPSTPMEAPDQNFVQVPCEQKLHDYPRSALRNVFTRSVPYGDDDTHEFCWESCRNATGVQAQCNAFAVFKEKTSPKVSYACAIYGPNELLMLPPVWTRLTAKVDDVLAIEGINDGQCHLRRMQQRTDRKIMETPGTLWHFSDHFTCGGCFSRGVSSYYLEFPNLVTLVTQMVGVLAFVEVVRRSRAATPPGVAFSGKPEINMAIVRDPANPSGFAEREAAYMQFLRCCWALSTTTRHGKDIWEDGDEERRETVLLRDNLVVESVDRQDFDSYDLVDSSRSRCYVDKRLLGINPHEKVTAVWNETQRHSLFTFLLIVIGYAAMICALEFLVPEVMTIMATRKVLYFIVPLLFLIHVYFKLRGELQCLCVSTNTGRVIQLSRNPPTALGFCFPHFYGGTDVRLDAFRVGKADFFRSCGRRSQHKAIYVQLDMPLKPVWEDWMRTWCRAPWRRGVVTVRGDHGLLQVRRTNGEALVAFRAMTQMIEDRKSHNLKVACLGCAEIFGISARRDLLLPGEELIWEWKLREAGHFTDPFNYTSLIAITDGKLHIARARCPKPLSLRGLLLGPRTFGFRCMHFQEMMGHHAGLTITSLAHRSLESYATTRSRAPPFWPGFGPPIDGFGFVFMPKFSQMYLAALSVTQKPYGLSRRAIVADVVRLASHEGGYLRVTESKQHTIPKGARIVSVLDTDGDDIDFEDERWSEPGGSLLEPGTGVLLEAVDHQWNTTSDEPWVSQLRGIMDIILGRDDQSGEARANKDIWDVLEEPPEAEAPSCMVQLGAQIFGMEMMGLHPAREFEKIKADDSESSSEDVKGTSVGA</sequence>
<evidence type="ECO:0000313" key="4">
    <source>
        <dbReference type="Proteomes" id="UP001178507"/>
    </source>
</evidence>
<gene>
    <name evidence="3" type="ORF">EVOR1521_LOCUS18379</name>
</gene>
<evidence type="ECO:0000313" key="3">
    <source>
        <dbReference type="EMBL" id="CAJ1393536.1"/>
    </source>
</evidence>
<keyword evidence="4" id="KW-1185">Reference proteome</keyword>
<feature type="region of interest" description="Disordered" evidence="1">
    <location>
        <begin position="1458"/>
        <end position="1480"/>
    </location>
</feature>
<evidence type="ECO:0000256" key="1">
    <source>
        <dbReference type="SAM" id="MobiDB-lite"/>
    </source>
</evidence>
<feature type="compositionally biased region" description="Acidic residues" evidence="1">
    <location>
        <begin position="1"/>
        <end position="12"/>
    </location>
</feature>
<keyword evidence="2" id="KW-0812">Transmembrane</keyword>
<keyword evidence="2" id="KW-1133">Transmembrane helix</keyword>
<comment type="caution">
    <text evidence="3">The sequence shown here is derived from an EMBL/GenBank/DDBJ whole genome shotgun (WGS) entry which is preliminary data.</text>
</comment>
<dbReference type="EMBL" id="CAUJNA010002580">
    <property type="protein sequence ID" value="CAJ1393536.1"/>
    <property type="molecule type" value="Genomic_DNA"/>
</dbReference>
<reference evidence="3" key="1">
    <citation type="submission" date="2023-08" db="EMBL/GenBank/DDBJ databases">
        <authorList>
            <person name="Chen Y."/>
            <person name="Shah S."/>
            <person name="Dougan E. K."/>
            <person name="Thang M."/>
            <person name="Chan C."/>
        </authorList>
    </citation>
    <scope>NUCLEOTIDE SEQUENCE</scope>
</reference>
<accession>A0AA36ITU5</accession>
<feature type="transmembrane region" description="Helical" evidence="2">
    <location>
        <begin position="203"/>
        <end position="225"/>
    </location>
</feature>
<organism evidence="3 4">
    <name type="scientific">Effrenium voratum</name>
    <dbReference type="NCBI Taxonomy" id="2562239"/>
    <lineage>
        <taxon>Eukaryota</taxon>
        <taxon>Sar</taxon>
        <taxon>Alveolata</taxon>
        <taxon>Dinophyceae</taxon>
        <taxon>Suessiales</taxon>
        <taxon>Symbiodiniaceae</taxon>
        <taxon>Effrenium</taxon>
    </lineage>
</organism>
<feature type="transmembrane region" description="Helical" evidence="2">
    <location>
        <begin position="167"/>
        <end position="191"/>
    </location>
</feature>
<dbReference type="Proteomes" id="UP001178507">
    <property type="component" value="Unassembled WGS sequence"/>
</dbReference>
<keyword evidence="2" id="KW-0472">Membrane</keyword>
<protein>
    <submittedName>
        <fullName evidence="3">Uncharacterized protein</fullName>
    </submittedName>
</protein>
<proteinExistence type="predicted"/>
<feature type="region of interest" description="Disordered" evidence="1">
    <location>
        <begin position="1"/>
        <end position="40"/>
    </location>
</feature>
<feature type="transmembrane region" description="Helical" evidence="2">
    <location>
        <begin position="1007"/>
        <end position="1024"/>
    </location>
</feature>